<dbReference type="EMBL" id="CAIIXF020000003">
    <property type="protein sequence ID" value="CAH1778979.1"/>
    <property type="molecule type" value="Genomic_DNA"/>
</dbReference>
<feature type="non-terminal residue" evidence="2">
    <location>
        <position position="1"/>
    </location>
</feature>
<feature type="compositionally biased region" description="Polar residues" evidence="1">
    <location>
        <begin position="35"/>
        <end position="53"/>
    </location>
</feature>
<protein>
    <submittedName>
        <fullName evidence="2">Uncharacterized protein</fullName>
    </submittedName>
</protein>
<name>A0A8S4NEA5_OWEFU</name>
<comment type="caution">
    <text evidence="2">The sequence shown here is derived from an EMBL/GenBank/DDBJ whole genome shotgun (WGS) entry which is preliminary data.</text>
</comment>
<gene>
    <name evidence="2" type="ORF">OFUS_LOCUS5832</name>
</gene>
<feature type="region of interest" description="Disordered" evidence="1">
    <location>
        <begin position="35"/>
        <end position="69"/>
    </location>
</feature>
<dbReference type="Proteomes" id="UP000749559">
    <property type="component" value="Unassembled WGS sequence"/>
</dbReference>
<keyword evidence="3" id="KW-1185">Reference proteome</keyword>
<evidence type="ECO:0000313" key="3">
    <source>
        <dbReference type="Proteomes" id="UP000749559"/>
    </source>
</evidence>
<proteinExistence type="predicted"/>
<dbReference type="AlphaFoldDB" id="A0A8S4NEA5"/>
<reference evidence="2" key="1">
    <citation type="submission" date="2022-03" db="EMBL/GenBank/DDBJ databases">
        <authorList>
            <person name="Martin C."/>
        </authorList>
    </citation>
    <scope>NUCLEOTIDE SEQUENCE</scope>
</reference>
<sequence length="234" mass="26460">GLRYNEIFIFSRMNESKKLEEEIKFYRNLINNYKTTGSQSNSAPRPHNASKQYNAPRPHNASNPRNVSMPYYASKTFNAQKMDSGVYHEKSSQWSRNFSTNKTWTKQCQKNSVPIISKEKQANLDVSHRSKNESKIVAEKGHMTKPVVNIPMTGSQEPHPHIIGVKDVAEHRLKAKQDVSSHKTKSGKPTMGLCKTVPQSGNLAKPVKPYAIDGRAKWMKPTVSEDIPKTDNLP</sequence>
<organism evidence="2 3">
    <name type="scientific">Owenia fusiformis</name>
    <name type="common">Polychaete worm</name>
    <dbReference type="NCBI Taxonomy" id="6347"/>
    <lineage>
        <taxon>Eukaryota</taxon>
        <taxon>Metazoa</taxon>
        <taxon>Spiralia</taxon>
        <taxon>Lophotrochozoa</taxon>
        <taxon>Annelida</taxon>
        <taxon>Polychaeta</taxon>
        <taxon>Sedentaria</taxon>
        <taxon>Canalipalpata</taxon>
        <taxon>Sabellida</taxon>
        <taxon>Oweniida</taxon>
        <taxon>Oweniidae</taxon>
        <taxon>Owenia</taxon>
    </lineage>
</organism>
<feature type="region of interest" description="Disordered" evidence="1">
    <location>
        <begin position="177"/>
        <end position="200"/>
    </location>
</feature>
<accession>A0A8S4NEA5</accession>
<feature type="non-terminal residue" evidence="2">
    <location>
        <position position="234"/>
    </location>
</feature>
<evidence type="ECO:0000313" key="2">
    <source>
        <dbReference type="EMBL" id="CAH1778979.1"/>
    </source>
</evidence>
<evidence type="ECO:0000256" key="1">
    <source>
        <dbReference type="SAM" id="MobiDB-lite"/>
    </source>
</evidence>